<name>A0A1X7CBP3_9MICC</name>
<evidence type="ECO:0000256" key="2">
    <source>
        <dbReference type="ARBA" id="ARBA00009261"/>
    </source>
</evidence>
<evidence type="ECO:0000256" key="3">
    <source>
        <dbReference type="ARBA" id="ARBA00022448"/>
    </source>
</evidence>
<evidence type="ECO:0000256" key="1">
    <source>
        <dbReference type="ARBA" id="ARBA00004651"/>
    </source>
</evidence>
<feature type="transmembrane region" description="Helical" evidence="9">
    <location>
        <begin position="183"/>
        <end position="204"/>
    </location>
</feature>
<evidence type="ECO:0000256" key="9">
    <source>
        <dbReference type="RuleBase" id="RU363064"/>
    </source>
</evidence>
<feature type="transmembrane region" description="Helical" evidence="9">
    <location>
        <begin position="395"/>
        <end position="415"/>
    </location>
</feature>
<dbReference type="AlphaFoldDB" id="A0A1X7CBP3"/>
<feature type="transmembrane region" description="Helical" evidence="9">
    <location>
        <begin position="352"/>
        <end position="375"/>
    </location>
</feature>
<feature type="transmembrane region" description="Helical" evidence="9">
    <location>
        <begin position="216"/>
        <end position="234"/>
    </location>
</feature>
<dbReference type="GO" id="GO:0005283">
    <property type="term" value="F:amino acid:sodium symporter activity"/>
    <property type="evidence" value="ECO:0007669"/>
    <property type="project" value="InterPro"/>
</dbReference>
<reference evidence="12" key="1">
    <citation type="submission" date="2017-04" db="EMBL/GenBank/DDBJ databases">
        <authorList>
            <person name="Varghese N."/>
            <person name="Submissions S."/>
        </authorList>
    </citation>
    <scope>NUCLEOTIDE SEQUENCE [LARGE SCALE GENOMIC DNA]</scope>
    <source>
        <strain evidence="12">NIO-1021</strain>
    </source>
</reference>
<feature type="transmembrane region" description="Helical" evidence="9">
    <location>
        <begin position="100"/>
        <end position="121"/>
    </location>
</feature>
<dbReference type="PROSITE" id="PS00873">
    <property type="entry name" value="NA_ALANINE_SYMP"/>
    <property type="match status" value="1"/>
</dbReference>
<dbReference type="PRINTS" id="PR00175">
    <property type="entry name" value="NAALASMPORT"/>
</dbReference>
<keyword evidence="5 9" id="KW-0812">Transmembrane</keyword>
<evidence type="ECO:0000256" key="7">
    <source>
        <dbReference type="ARBA" id="ARBA00022989"/>
    </source>
</evidence>
<dbReference type="RefSeq" id="WP_085106170.1">
    <property type="nucleotide sequence ID" value="NZ_FXAC01000002.1"/>
</dbReference>
<dbReference type="EMBL" id="FXAC01000002">
    <property type="protein sequence ID" value="SME93490.1"/>
    <property type="molecule type" value="Genomic_DNA"/>
</dbReference>
<evidence type="ECO:0000256" key="8">
    <source>
        <dbReference type="ARBA" id="ARBA00023136"/>
    </source>
</evidence>
<dbReference type="Proteomes" id="UP000192929">
    <property type="component" value="Unassembled WGS sequence"/>
</dbReference>
<evidence type="ECO:0000313" key="12">
    <source>
        <dbReference type="Proteomes" id="UP000192929"/>
    </source>
</evidence>
<accession>A0A1X7CBP3</accession>
<keyword evidence="3 9" id="KW-0813">Transport</keyword>
<feature type="compositionally biased region" description="Low complexity" evidence="10">
    <location>
        <begin position="501"/>
        <end position="524"/>
    </location>
</feature>
<feature type="transmembrane region" description="Helical" evidence="9">
    <location>
        <begin position="65"/>
        <end position="94"/>
    </location>
</feature>
<keyword evidence="8 9" id="KW-0472">Membrane</keyword>
<evidence type="ECO:0000256" key="5">
    <source>
        <dbReference type="ARBA" id="ARBA00022692"/>
    </source>
</evidence>
<feature type="transmembrane region" description="Helical" evidence="9">
    <location>
        <begin position="421"/>
        <end position="439"/>
    </location>
</feature>
<comment type="subcellular location">
    <subcellularLocation>
        <location evidence="1 9">Cell membrane</location>
        <topology evidence="1 9">Multi-pass membrane protein</topology>
    </subcellularLocation>
</comment>
<protein>
    <submittedName>
        <fullName evidence="11">Alanine or glycine:cation symporter, AGCS family</fullName>
    </submittedName>
</protein>
<proteinExistence type="inferred from homology"/>
<sequence length="524" mass="54565">METLQHNLDLVRDLIWGPWLLIPLLLGTGIFLTFRLRGIQFRLFTKAMSLGFGRRSRATGEKGDISSFAAMSTALAATVGTGNIVGVAAAMSIGGPGALFWMWITALFGMASKYAECFLGVRFRTRDTAGQLTGGPQVYLARGIPNKFGRFLSVMFAVCCVVATFGIGNMTQGNAIASNLEHTFNVSPVITAVVLAVGTGLALLGGIQSIAKVTTYMVPLMIVLYIGSGLYIIGVNFQGIPEALRLIFTGAFTPMGAAGGFVGSTVLMAIQMGAARSLFSNESGMGTASIAASVAQTSHPVRQGLVSMTQTFVDTLVVISITGFVILTTGVWNGADTATMTSVAFSTGLPGSWGGIVVTICLVLLGYSTVLGWAYYGERNVERLAGARAAIVYRVIFSLAAGLGALAPLTLVWSFSDIMNGLMAIPNLIGLIILSGLVVRETNLYLKNDPKFNATTDQIDAFMGTHPGALDAQIHHTVDLSSANPALSETGTLPVVPPAESPRAGAATGAAPGGDAAASSAERD</sequence>
<keyword evidence="4 9" id="KW-1003">Cell membrane</keyword>
<dbReference type="InterPro" id="IPR001463">
    <property type="entry name" value="Na/Ala_symport"/>
</dbReference>
<feature type="transmembrane region" description="Helical" evidence="9">
    <location>
        <begin position="15"/>
        <end position="34"/>
    </location>
</feature>
<comment type="similarity">
    <text evidence="2 9">Belongs to the alanine or glycine:cation symporter (AGCS) (TC 2.A.25) family.</text>
</comment>
<dbReference type="NCBIfam" id="TIGR00835">
    <property type="entry name" value="agcS"/>
    <property type="match status" value="1"/>
</dbReference>
<gene>
    <name evidence="11" type="ORF">SAMN06296028_102114</name>
</gene>
<feature type="region of interest" description="Disordered" evidence="10">
    <location>
        <begin position="489"/>
        <end position="524"/>
    </location>
</feature>
<dbReference type="Gene3D" id="1.20.1740.10">
    <property type="entry name" value="Amino acid/polyamine transporter I"/>
    <property type="match status" value="1"/>
</dbReference>
<feature type="transmembrane region" description="Helical" evidence="9">
    <location>
        <begin position="312"/>
        <end position="332"/>
    </location>
</feature>
<dbReference type="GO" id="GO:0005886">
    <property type="term" value="C:plasma membrane"/>
    <property type="evidence" value="ECO:0007669"/>
    <property type="project" value="UniProtKB-SubCell"/>
</dbReference>
<organism evidence="11 12">
    <name type="scientific">Kocuria marina subsp. indica</name>
    <dbReference type="NCBI Taxonomy" id="1049583"/>
    <lineage>
        <taxon>Bacteria</taxon>
        <taxon>Bacillati</taxon>
        <taxon>Actinomycetota</taxon>
        <taxon>Actinomycetes</taxon>
        <taxon>Micrococcales</taxon>
        <taxon>Micrococcaceae</taxon>
        <taxon>Kocuria</taxon>
    </lineage>
</organism>
<feature type="transmembrane region" description="Helical" evidence="9">
    <location>
        <begin position="246"/>
        <end position="270"/>
    </location>
</feature>
<dbReference type="FunFam" id="1.20.1740.10:FF:000004">
    <property type="entry name" value="Sodium:alanine symporter family protein"/>
    <property type="match status" value="1"/>
</dbReference>
<feature type="transmembrane region" description="Helical" evidence="9">
    <location>
        <begin position="151"/>
        <end position="171"/>
    </location>
</feature>
<evidence type="ECO:0000313" key="11">
    <source>
        <dbReference type="EMBL" id="SME93490.1"/>
    </source>
</evidence>
<dbReference type="PANTHER" id="PTHR30330">
    <property type="entry name" value="AGSS FAMILY TRANSPORTER, SODIUM-ALANINE"/>
    <property type="match status" value="1"/>
</dbReference>
<keyword evidence="12" id="KW-1185">Reference proteome</keyword>
<evidence type="ECO:0000256" key="10">
    <source>
        <dbReference type="SAM" id="MobiDB-lite"/>
    </source>
</evidence>
<keyword evidence="6 9" id="KW-0769">Symport</keyword>
<evidence type="ECO:0000256" key="4">
    <source>
        <dbReference type="ARBA" id="ARBA00022475"/>
    </source>
</evidence>
<evidence type="ECO:0000256" key="6">
    <source>
        <dbReference type="ARBA" id="ARBA00022847"/>
    </source>
</evidence>
<keyword evidence="7 9" id="KW-1133">Transmembrane helix</keyword>
<dbReference type="Pfam" id="PF01235">
    <property type="entry name" value="Na_Ala_symp"/>
    <property type="match status" value="1"/>
</dbReference>
<dbReference type="PANTHER" id="PTHR30330:SF3">
    <property type="entry name" value="TRANSCRIPTIONAL REGULATOR, LRP FAMILY"/>
    <property type="match status" value="1"/>
</dbReference>